<keyword evidence="3" id="KW-1185">Reference proteome</keyword>
<dbReference type="RefSeq" id="WP_342829220.1">
    <property type="nucleotide sequence ID" value="NZ_JBANDC010000005.1"/>
</dbReference>
<evidence type="ECO:0000256" key="1">
    <source>
        <dbReference type="SAM" id="Phobius"/>
    </source>
</evidence>
<gene>
    <name evidence="2" type="ORF">V8G57_09845</name>
</gene>
<feature type="transmembrane region" description="Helical" evidence="1">
    <location>
        <begin position="22"/>
        <end position="44"/>
    </location>
</feature>
<protein>
    <submittedName>
        <fullName evidence="2">Uncharacterized protein</fullName>
    </submittedName>
</protein>
<comment type="caution">
    <text evidence="2">The sequence shown here is derived from an EMBL/GenBank/DDBJ whole genome shotgun (WGS) entry which is preliminary data.</text>
</comment>
<accession>A0ABU9PUK3</accession>
<dbReference type="EMBL" id="JBANDC010000005">
    <property type="protein sequence ID" value="MEM4987685.1"/>
    <property type="molecule type" value="Genomic_DNA"/>
</dbReference>
<evidence type="ECO:0000313" key="3">
    <source>
        <dbReference type="Proteomes" id="UP001495910"/>
    </source>
</evidence>
<keyword evidence="1" id="KW-1133">Transmembrane helix</keyword>
<sequence>MNKLHRVSGTKPPSFGSVTFDVAPALGLAGLALLFPLGMLFFLYGAEHLLSAVRYLFAV</sequence>
<evidence type="ECO:0000313" key="2">
    <source>
        <dbReference type="EMBL" id="MEM4987685.1"/>
    </source>
</evidence>
<proteinExistence type="predicted"/>
<name>A0ABU9PUK3_9BURK</name>
<keyword evidence="1" id="KW-0472">Membrane</keyword>
<dbReference type="Proteomes" id="UP001495910">
    <property type="component" value="Unassembled WGS sequence"/>
</dbReference>
<reference evidence="2 3" key="1">
    <citation type="submission" date="2024-02" db="EMBL/GenBank/DDBJ databases">
        <title>Draft genome sequence of Collimonas sp. strain H4R21, an effective mineral-weathering bacterial strain isolated from the beech rhizosphere.</title>
        <authorList>
            <person name="Morin E."/>
            <person name="Uroz S."/>
            <person name="Leveau J.H.J."/>
            <person name="Kumar R."/>
            <person name="Rey M.W."/>
            <person name="Pham J."/>
        </authorList>
    </citation>
    <scope>NUCLEOTIDE SEQUENCE [LARGE SCALE GENOMIC DNA]</scope>
    <source>
        <strain evidence="2 3">H4R21</strain>
    </source>
</reference>
<keyword evidence="1" id="KW-0812">Transmembrane</keyword>
<organism evidence="2 3">
    <name type="scientific">Collimonas rhizosphaerae</name>
    <dbReference type="NCBI Taxonomy" id="3126357"/>
    <lineage>
        <taxon>Bacteria</taxon>
        <taxon>Pseudomonadati</taxon>
        <taxon>Pseudomonadota</taxon>
        <taxon>Betaproteobacteria</taxon>
        <taxon>Burkholderiales</taxon>
        <taxon>Oxalobacteraceae</taxon>
        <taxon>Collimonas</taxon>
    </lineage>
</organism>